<organism evidence="16 17">
    <name type="scientific">Acetanaerobacterium elongatum</name>
    <dbReference type="NCBI Taxonomy" id="258515"/>
    <lineage>
        <taxon>Bacteria</taxon>
        <taxon>Bacillati</taxon>
        <taxon>Bacillota</taxon>
        <taxon>Clostridia</taxon>
        <taxon>Eubacteriales</taxon>
        <taxon>Oscillospiraceae</taxon>
        <taxon>Acetanaerobacterium</taxon>
    </lineage>
</organism>
<comment type="catalytic activity">
    <reaction evidence="10">
        <text>a 5,6-dihydrouridine in tRNA + NADP(+) = a uridine in tRNA + NADPH + H(+)</text>
        <dbReference type="Rhea" id="RHEA:23624"/>
        <dbReference type="Rhea" id="RHEA-COMP:13339"/>
        <dbReference type="Rhea" id="RHEA-COMP:13887"/>
        <dbReference type="ChEBI" id="CHEBI:15378"/>
        <dbReference type="ChEBI" id="CHEBI:57783"/>
        <dbReference type="ChEBI" id="CHEBI:58349"/>
        <dbReference type="ChEBI" id="CHEBI:65315"/>
        <dbReference type="ChEBI" id="CHEBI:74443"/>
    </reaction>
</comment>
<dbReference type="EMBL" id="FNID01000003">
    <property type="protein sequence ID" value="SDM68004.1"/>
    <property type="molecule type" value="Genomic_DNA"/>
</dbReference>
<evidence type="ECO:0000256" key="7">
    <source>
        <dbReference type="ARBA" id="ARBA00022857"/>
    </source>
</evidence>
<keyword evidence="9 12" id="KW-0560">Oxidoreductase</keyword>
<dbReference type="InterPro" id="IPR035587">
    <property type="entry name" value="DUS-like_FMN-bd"/>
</dbReference>
<evidence type="ECO:0000256" key="14">
    <source>
        <dbReference type="PIRSR" id="PIRSR006621-2"/>
    </source>
</evidence>
<evidence type="ECO:0000313" key="17">
    <source>
        <dbReference type="Proteomes" id="UP000199182"/>
    </source>
</evidence>
<dbReference type="InterPro" id="IPR004652">
    <property type="entry name" value="DusB-like"/>
</dbReference>
<evidence type="ECO:0000256" key="12">
    <source>
        <dbReference type="PIRNR" id="PIRNR006621"/>
    </source>
</evidence>
<evidence type="ECO:0000256" key="4">
    <source>
        <dbReference type="ARBA" id="ARBA00022630"/>
    </source>
</evidence>
<sequence length="340" mass="36447">MKIGNVTIGGFAALAPMAGVADRAFRQVCKEHGAAYVVGEMASAKGLTMNDAKTAELLTVTECERPMAVQLFGDEPLTMAKAAQLALRYNPDIIDLNMGCPAPKIAGNGGGAALMKNPALAGEIIKAVCEAVNIPVTVKLRKGWDDSLINAVEVAKIAQQNGAAALTVHGRTRAQMYAPPVDAEIIRAVKEAVCIPVIANGDIEDGASAKLMLEQTGADFIMVGRGALGAPWVFEQINAYLTDGTLLPPPPIETRMEVMVKQFELMVRYKGEYTAMREARKHAAWYMKGLHGAARLRQLSSSLCVLDDAKRLAEQVILTQREAALWAAETPAQNMQDFSL</sequence>
<keyword evidence="6 12" id="KW-0819">tRNA processing</keyword>
<dbReference type="EC" id="1.3.1.-" evidence="12"/>
<dbReference type="PROSITE" id="PS01136">
    <property type="entry name" value="UPF0034"/>
    <property type="match status" value="1"/>
</dbReference>
<dbReference type="Gene3D" id="3.20.20.70">
    <property type="entry name" value="Aldolase class I"/>
    <property type="match status" value="1"/>
</dbReference>
<comment type="similarity">
    <text evidence="12">Belongs to the dus family.</text>
</comment>
<keyword evidence="14" id="KW-0547">Nucleotide-binding</keyword>
<reference evidence="16 17" key="1">
    <citation type="submission" date="2016-10" db="EMBL/GenBank/DDBJ databases">
        <authorList>
            <person name="de Groot N.N."/>
        </authorList>
    </citation>
    <scope>NUCLEOTIDE SEQUENCE [LARGE SCALE GENOMIC DNA]</scope>
    <source>
        <strain evidence="16 17">CGMCC 1.5012</strain>
    </source>
</reference>
<feature type="binding site" evidence="14">
    <location>
        <position position="169"/>
    </location>
    <ligand>
        <name>FMN</name>
        <dbReference type="ChEBI" id="CHEBI:58210"/>
    </ligand>
</feature>
<keyword evidence="4 12" id="KW-0285">Flavoprotein</keyword>
<comment type="cofactor">
    <cofactor evidence="1 12 14">
        <name>FMN</name>
        <dbReference type="ChEBI" id="CHEBI:58210"/>
    </cofactor>
</comment>
<proteinExistence type="inferred from homology"/>
<keyword evidence="7" id="KW-0521">NADP</keyword>
<dbReference type="Proteomes" id="UP000199182">
    <property type="component" value="Unassembled WGS sequence"/>
</dbReference>
<evidence type="ECO:0000256" key="3">
    <source>
        <dbReference type="ARBA" id="ARBA00022555"/>
    </source>
</evidence>
<evidence type="ECO:0000256" key="5">
    <source>
        <dbReference type="ARBA" id="ARBA00022643"/>
    </source>
</evidence>
<dbReference type="NCBIfam" id="TIGR00737">
    <property type="entry name" value="nifR3_yhdG"/>
    <property type="match status" value="1"/>
</dbReference>
<evidence type="ECO:0000256" key="10">
    <source>
        <dbReference type="ARBA" id="ARBA00048205"/>
    </source>
</evidence>
<dbReference type="OrthoDB" id="9764501at2"/>
<dbReference type="Gene3D" id="1.10.1200.80">
    <property type="entry name" value="Putative flavin oxidoreducatase, domain 2"/>
    <property type="match status" value="1"/>
</dbReference>
<comment type="catalytic activity">
    <reaction evidence="11">
        <text>a 5,6-dihydrouridine in tRNA + NAD(+) = a uridine in tRNA + NADH + H(+)</text>
        <dbReference type="Rhea" id="RHEA:54452"/>
        <dbReference type="Rhea" id="RHEA-COMP:13339"/>
        <dbReference type="Rhea" id="RHEA-COMP:13887"/>
        <dbReference type="ChEBI" id="CHEBI:15378"/>
        <dbReference type="ChEBI" id="CHEBI:57540"/>
        <dbReference type="ChEBI" id="CHEBI:57945"/>
        <dbReference type="ChEBI" id="CHEBI:65315"/>
        <dbReference type="ChEBI" id="CHEBI:74443"/>
    </reaction>
</comment>
<evidence type="ECO:0000256" key="9">
    <source>
        <dbReference type="ARBA" id="ARBA00023002"/>
    </source>
</evidence>
<evidence type="ECO:0000256" key="1">
    <source>
        <dbReference type="ARBA" id="ARBA00001917"/>
    </source>
</evidence>
<accession>A0A1G9V779</accession>
<evidence type="ECO:0000256" key="2">
    <source>
        <dbReference type="ARBA" id="ARBA00002790"/>
    </source>
</evidence>
<evidence type="ECO:0000313" key="16">
    <source>
        <dbReference type="EMBL" id="SDM68004.1"/>
    </source>
</evidence>
<evidence type="ECO:0000256" key="13">
    <source>
        <dbReference type="PIRSR" id="PIRSR006621-1"/>
    </source>
</evidence>
<dbReference type="RefSeq" id="WP_092637821.1">
    <property type="nucleotide sequence ID" value="NZ_FNID01000003.1"/>
</dbReference>
<evidence type="ECO:0000259" key="15">
    <source>
        <dbReference type="Pfam" id="PF01207"/>
    </source>
</evidence>
<dbReference type="InterPro" id="IPR024036">
    <property type="entry name" value="tRNA-dHydroUridine_Synthase_C"/>
</dbReference>
<dbReference type="GO" id="GO:0050660">
    <property type="term" value="F:flavin adenine dinucleotide binding"/>
    <property type="evidence" value="ECO:0007669"/>
    <property type="project" value="InterPro"/>
</dbReference>
<keyword evidence="8" id="KW-0694">RNA-binding</keyword>
<dbReference type="SUPFAM" id="SSF51395">
    <property type="entry name" value="FMN-linked oxidoreductases"/>
    <property type="match status" value="1"/>
</dbReference>
<dbReference type="PIRSF" id="PIRSF006621">
    <property type="entry name" value="Dus"/>
    <property type="match status" value="1"/>
</dbReference>
<gene>
    <name evidence="16" type="ORF">SAMN05192585_10374</name>
</gene>
<dbReference type="PANTHER" id="PTHR45846:SF1">
    <property type="entry name" value="TRNA-DIHYDROURIDINE(47) SYNTHASE [NAD(P)(+)]-LIKE"/>
    <property type="match status" value="1"/>
</dbReference>
<dbReference type="STRING" id="258515.SAMN05192585_10374"/>
<protein>
    <recommendedName>
        <fullName evidence="12">tRNA-dihydrouridine synthase</fullName>
        <ecNumber evidence="12">1.3.1.-</ecNumber>
    </recommendedName>
</protein>
<feature type="active site" description="Proton donor" evidence="13">
    <location>
        <position position="100"/>
    </location>
</feature>
<feature type="binding site" evidence="14">
    <location>
        <position position="70"/>
    </location>
    <ligand>
        <name>FMN</name>
        <dbReference type="ChEBI" id="CHEBI:58210"/>
    </ligand>
</feature>
<evidence type="ECO:0000256" key="6">
    <source>
        <dbReference type="ARBA" id="ARBA00022694"/>
    </source>
</evidence>
<comment type="function">
    <text evidence="2 12">Catalyzes the synthesis of 5,6-dihydrouridine (D), a modified base found in the D-loop of most tRNAs, via the reduction of the C5-C6 double bond in target uridines.</text>
</comment>
<dbReference type="PANTHER" id="PTHR45846">
    <property type="entry name" value="TRNA-DIHYDROURIDINE(47) SYNTHASE [NAD(P)(+)]-LIKE"/>
    <property type="match status" value="1"/>
</dbReference>
<dbReference type="AlphaFoldDB" id="A0A1G9V779"/>
<feature type="binding site" evidence="14">
    <location>
        <begin position="16"/>
        <end position="18"/>
    </location>
    <ligand>
        <name>FMN</name>
        <dbReference type="ChEBI" id="CHEBI:58210"/>
    </ligand>
</feature>
<feature type="binding site" evidence="14">
    <location>
        <begin position="224"/>
        <end position="225"/>
    </location>
    <ligand>
        <name>FMN</name>
        <dbReference type="ChEBI" id="CHEBI:58210"/>
    </ligand>
</feature>
<dbReference type="InterPro" id="IPR013785">
    <property type="entry name" value="Aldolase_TIM"/>
</dbReference>
<name>A0A1G9V779_9FIRM</name>
<keyword evidence="5 12" id="KW-0288">FMN</keyword>
<keyword evidence="17" id="KW-1185">Reference proteome</keyword>
<evidence type="ECO:0000256" key="11">
    <source>
        <dbReference type="ARBA" id="ARBA00048802"/>
    </source>
</evidence>
<evidence type="ECO:0000256" key="8">
    <source>
        <dbReference type="ARBA" id="ARBA00022884"/>
    </source>
</evidence>
<dbReference type="Pfam" id="PF01207">
    <property type="entry name" value="Dus"/>
    <property type="match status" value="1"/>
</dbReference>
<dbReference type="InterPro" id="IPR018517">
    <property type="entry name" value="tRNA_hU_synthase_CS"/>
</dbReference>
<dbReference type="GO" id="GO:0017150">
    <property type="term" value="F:tRNA dihydrouridine synthase activity"/>
    <property type="evidence" value="ECO:0007669"/>
    <property type="project" value="InterPro"/>
</dbReference>
<dbReference type="CDD" id="cd02801">
    <property type="entry name" value="DUS_like_FMN"/>
    <property type="match status" value="1"/>
</dbReference>
<keyword evidence="3" id="KW-0820">tRNA-binding</keyword>
<dbReference type="GO" id="GO:0000049">
    <property type="term" value="F:tRNA binding"/>
    <property type="evidence" value="ECO:0007669"/>
    <property type="project" value="UniProtKB-KW"/>
</dbReference>
<dbReference type="InterPro" id="IPR001269">
    <property type="entry name" value="DUS_fam"/>
</dbReference>
<feature type="binding site" evidence="14">
    <location>
        <position position="139"/>
    </location>
    <ligand>
        <name>FMN</name>
        <dbReference type="ChEBI" id="CHEBI:58210"/>
    </ligand>
</feature>
<feature type="domain" description="DUS-like FMN-binding" evidence="15">
    <location>
        <begin position="14"/>
        <end position="314"/>
    </location>
</feature>